<dbReference type="Proteomes" id="UP000292082">
    <property type="component" value="Unassembled WGS sequence"/>
</dbReference>
<dbReference type="AlphaFoldDB" id="A0A4Q9NQT0"/>
<reference evidence="1 2" key="1">
    <citation type="submission" date="2019-01" db="EMBL/GenBank/DDBJ databases">
        <title>Draft genome sequences of three monokaryotic isolates of the white-rot basidiomycete fungus Dichomitus squalens.</title>
        <authorList>
            <consortium name="DOE Joint Genome Institute"/>
            <person name="Lopez S.C."/>
            <person name="Andreopoulos B."/>
            <person name="Pangilinan J."/>
            <person name="Lipzen A."/>
            <person name="Riley R."/>
            <person name="Ahrendt S."/>
            <person name="Ng V."/>
            <person name="Barry K."/>
            <person name="Daum C."/>
            <person name="Grigoriev I.V."/>
            <person name="Hilden K.S."/>
            <person name="Makela M.R."/>
            <person name="de Vries R.P."/>
        </authorList>
    </citation>
    <scope>NUCLEOTIDE SEQUENCE [LARGE SCALE GENOMIC DNA]</scope>
    <source>
        <strain evidence="1 2">CBS 464.89</strain>
    </source>
</reference>
<evidence type="ECO:0000313" key="1">
    <source>
        <dbReference type="EMBL" id="TBU58580.1"/>
    </source>
</evidence>
<evidence type="ECO:0000313" key="2">
    <source>
        <dbReference type="Proteomes" id="UP000292082"/>
    </source>
</evidence>
<proteinExistence type="predicted"/>
<organism evidence="1 2">
    <name type="scientific">Dichomitus squalens</name>
    <dbReference type="NCBI Taxonomy" id="114155"/>
    <lineage>
        <taxon>Eukaryota</taxon>
        <taxon>Fungi</taxon>
        <taxon>Dikarya</taxon>
        <taxon>Basidiomycota</taxon>
        <taxon>Agaricomycotina</taxon>
        <taxon>Agaricomycetes</taxon>
        <taxon>Polyporales</taxon>
        <taxon>Polyporaceae</taxon>
        <taxon>Dichomitus</taxon>
    </lineage>
</organism>
<keyword evidence="2" id="KW-1185">Reference proteome</keyword>
<dbReference type="EMBL" id="ML145123">
    <property type="protein sequence ID" value="TBU58580.1"/>
    <property type="molecule type" value="Genomic_DNA"/>
</dbReference>
<gene>
    <name evidence="1" type="ORF">BD310DRAFT_819168</name>
</gene>
<protein>
    <submittedName>
        <fullName evidence="1">Uncharacterized protein</fullName>
    </submittedName>
</protein>
<accession>A0A4Q9NQT0</accession>
<name>A0A4Q9NQT0_9APHY</name>
<sequence>MDCDDLGLSGRGRFPDMNCQLYVHHDCTTSGHRRPSLSLHSPKRCIRIAVIELSGRAFRTHLPQGRFWKTGTSPLGSHRYRRGFRPSEPEPVLY</sequence>